<reference evidence="6" key="1">
    <citation type="submission" date="2015-07" db="EMBL/GenBank/DDBJ databases">
        <authorList>
            <person name="Teixeira M.M."/>
            <person name="Souza R.C."/>
            <person name="Almeida L.G."/>
            <person name="Vicente V.A."/>
            <person name="de Hoog S."/>
            <person name="Bocca A.L."/>
            <person name="de Almeida S.R."/>
            <person name="Vasconcelos A.T."/>
            <person name="Felipe M.S."/>
        </authorList>
    </citation>
    <scope>NUCLEOTIDE SEQUENCE [LARGE SCALE GENOMIC DNA]</scope>
    <source>
        <strain evidence="6">KSF</strain>
    </source>
</reference>
<dbReference type="Proteomes" id="UP000094526">
    <property type="component" value="Unassembled WGS sequence"/>
</dbReference>
<protein>
    <recommendedName>
        <fullName evidence="7">Tat pathway signal sequence</fullName>
    </recommendedName>
</protein>
<dbReference type="VEuPathDB" id="FungiDB:G647_10065"/>
<dbReference type="STRING" id="86049.A0A1C1CBM2"/>
<evidence type="ECO:0000256" key="1">
    <source>
        <dbReference type="ARBA" id="ARBA00004685"/>
    </source>
</evidence>
<feature type="region of interest" description="Disordered" evidence="3">
    <location>
        <begin position="1"/>
        <end position="42"/>
    </location>
</feature>
<comment type="pathway">
    <text evidence="1">Mycotoxin biosynthesis.</text>
</comment>
<keyword evidence="4" id="KW-0812">Transmembrane</keyword>
<keyword evidence="4" id="KW-0472">Membrane</keyword>
<dbReference type="InterPro" id="IPR021765">
    <property type="entry name" value="UstYa-like"/>
</dbReference>
<organism evidence="5 6">
    <name type="scientific">Cladophialophora carrionii</name>
    <dbReference type="NCBI Taxonomy" id="86049"/>
    <lineage>
        <taxon>Eukaryota</taxon>
        <taxon>Fungi</taxon>
        <taxon>Dikarya</taxon>
        <taxon>Ascomycota</taxon>
        <taxon>Pezizomycotina</taxon>
        <taxon>Eurotiomycetes</taxon>
        <taxon>Chaetothyriomycetidae</taxon>
        <taxon>Chaetothyriales</taxon>
        <taxon>Herpotrichiellaceae</taxon>
        <taxon>Cladophialophora</taxon>
    </lineage>
</organism>
<dbReference type="AlphaFoldDB" id="A0A1C1CBM2"/>
<dbReference type="Pfam" id="PF11807">
    <property type="entry name" value="UstYa"/>
    <property type="match status" value="1"/>
</dbReference>
<accession>A0A1C1CBM2</accession>
<evidence type="ECO:0000313" key="5">
    <source>
        <dbReference type="EMBL" id="OCT45940.1"/>
    </source>
</evidence>
<keyword evidence="6" id="KW-1185">Reference proteome</keyword>
<evidence type="ECO:0000256" key="4">
    <source>
        <dbReference type="SAM" id="Phobius"/>
    </source>
</evidence>
<keyword evidence="4" id="KW-1133">Transmembrane helix</keyword>
<dbReference type="VEuPathDB" id="FungiDB:CLCR_00494"/>
<gene>
    <name evidence="5" type="ORF">CLCR_00494</name>
</gene>
<dbReference type="GO" id="GO:0043386">
    <property type="term" value="P:mycotoxin biosynthetic process"/>
    <property type="evidence" value="ECO:0007669"/>
    <property type="project" value="InterPro"/>
</dbReference>
<feature type="transmembrane region" description="Helical" evidence="4">
    <location>
        <begin position="49"/>
        <end position="70"/>
    </location>
</feature>
<dbReference type="OrthoDB" id="3687641at2759"/>
<dbReference type="EMBL" id="LGRB01000017">
    <property type="protein sequence ID" value="OCT45940.1"/>
    <property type="molecule type" value="Genomic_DNA"/>
</dbReference>
<dbReference type="PANTHER" id="PTHR33365:SF4">
    <property type="entry name" value="CYCLOCHLOROTINE BIOSYNTHESIS PROTEIN O"/>
    <property type="match status" value="1"/>
</dbReference>
<proteinExistence type="inferred from homology"/>
<evidence type="ECO:0000313" key="6">
    <source>
        <dbReference type="Proteomes" id="UP000094526"/>
    </source>
</evidence>
<sequence>MPSSLRFRSPAYRGEKDGIVPRTPKSPRGVYTGDPIPGRKQSHSRLRRAITLVFLFGTLAAAAFLFLALVPHYRLSLGLRFPALSSSYRPGHKGAGTRANQQSTPPPPTEVIQAVFADQHAFQMPGAKGDRAWLNMFPKGDGRVKLRDAEMKTQIYDVAVVKQLECLAFLRHILIDYSHEQHPLPREKSRAYHCLDHVRQAVLCAADTTLEPTTLQDGMAPHDDQAQRYGHEATSGANVNLGAAPLHTCKNWTAVKRWIEENGWH</sequence>
<comment type="caution">
    <text evidence="5">The sequence shown here is derived from an EMBL/GenBank/DDBJ whole genome shotgun (WGS) entry which is preliminary data.</text>
</comment>
<comment type="similarity">
    <text evidence="2">Belongs to the ustYa family.</text>
</comment>
<name>A0A1C1CBM2_9EURO</name>
<dbReference type="PANTHER" id="PTHR33365">
    <property type="entry name" value="YALI0B05434P"/>
    <property type="match status" value="1"/>
</dbReference>
<evidence type="ECO:0000256" key="2">
    <source>
        <dbReference type="ARBA" id="ARBA00035112"/>
    </source>
</evidence>
<evidence type="ECO:0000256" key="3">
    <source>
        <dbReference type="SAM" id="MobiDB-lite"/>
    </source>
</evidence>
<evidence type="ECO:0008006" key="7">
    <source>
        <dbReference type="Google" id="ProtNLM"/>
    </source>
</evidence>